<name>D6PJ48_9ZZZZ</name>
<organism evidence="2">
    <name type="scientific">uncultured organism MedDCM-OCT-S07-C1</name>
    <dbReference type="NCBI Taxonomy" id="743625"/>
    <lineage>
        <taxon>unclassified sequences</taxon>
        <taxon>environmental samples</taxon>
    </lineage>
</organism>
<feature type="region of interest" description="Disordered" evidence="1">
    <location>
        <begin position="123"/>
        <end position="152"/>
    </location>
</feature>
<feature type="region of interest" description="Disordered" evidence="1">
    <location>
        <begin position="262"/>
        <end position="308"/>
    </location>
</feature>
<reference evidence="2" key="1">
    <citation type="journal article" date="2010" name="ISME J.">
        <title>Metagenome of the Mediterranean deep chlorophyll maximum studied by direct and fosmid library 454 pyrosequencing.</title>
        <authorList>
            <person name="Ghai R."/>
            <person name="Martin-Cuadrado A.B."/>
            <person name="Molto A.G."/>
            <person name="Heredia I.G."/>
            <person name="Cabrera R."/>
            <person name="Martin J."/>
            <person name="Verdu M."/>
            <person name="Deschamps P."/>
            <person name="Moreira D."/>
            <person name="Lopez-Garcia P."/>
            <person name="Mira A."/>
            <person name="Rodriguez-Valera F."/>
        </authorList>
    </citation>
    <scope>NUCLEOTIDE SEQUENCE</scope>
</reference>
<dbReference type="Gene3D" id="3.40.50.410">
    <property type="entry name" value="von Willebrand factor, type A domain"/>
    <property type="match status" value="1"/>
</dbReference>
<evidence type="ECO:0000313" key="2">
    <source>
        <dbReference type="EMBL" id="ADD95749.1"/>
    </source>
</evidence>
<dbReference type="AlphaFoldDB" id="D6PJ48"/>
<evidence type="ECO:0008006" key="3">
    <source>
        <dbReference type="Google" id="ProtNLM"/>
    </source>
</evidence>
<dbReference type="InterPro" id="IPR052969">
    <property type="entry name" value="Thr-specific_kinase-like"/>
</dbReference>
<dbReference type="PANTHER" id="PTHR47763:SF4">
    <property type="entry name" value="ALPHA-PROTEIN KINASE VWKA"/>
    <property type="match status" value="1"/>
</dbReference>
<dbReference type="EMBL" id="GU943092">
    <property type="protein sequence ID" value="ADD95749.1"/>
    <property type="molecule type" value="Genomic_DNA"/>
</dbReference>
<feature type="compositionally biased region" description="Low complexity" evidence="1">
    <location>
        <begin position="123"/>
        <end position="151"/>
    </location>
</feature>
<sequence>MCLDSWRSWWFFKIAEKETVYPDATNPNGEVPSGVLTGSGEVEPVWYQSNAVDRSGLAGQGMNECDDETYSPVLDLEECKVVGRANEYFFWEGYLDNAPAGCLNFTVSGIAGFNYKDYAVSGTTSTGSDDTGTATTTANTTDAATTSSPSSLAQDEQIIDSARLICKRGGWFPQPAKSVAAQCYGDDDQTATNNIKDDAALRVIRDTRFQEGAMTWNKAKRIYMYTNYAKAMTDAQSTESVTLLASTTTVAEVVETVANSANTTATSSTTSAATGTASSSSNATSTTGATTSRQLQSATTPSTSSEASSLRAIRQALWAAGLKPALKGEEKECGPEDEPDLMLRCFHPWSASPKDAGLYLERAGFELVPNTGNREWTDLSSQTVQWGDILVFPPEIFDATANPYYAEHGHIAVNHGVAGVDFVADKFLTVMQEQVENIVNIDMAFVLDVTKSMKDAQDAVWNGISTIVENIESGVSTCHKSATVKIRVAMMPYADVCTTTGSGGSFPNGHFDFSDDVTAFLSFTAAMPLHGAPCMKYENMLEGIEKAADTLAWSADDAQTGMKTSHKFMVVIGDYPAGKNKVKKHVNKGKYITHSPNCLDEDNKMDWQREGCCTVGGSDCRTYEEVLPKVVDKGINVIFGRLQEDTDEW</sequence>
<proteinExistence type="predicted"/>
<dbReference type="SUPFAM" id="SSF53300">
    <property type="entry name" value="vWA-like"/>
    <property type="match status" value="1"/>
</dbReference>
<protein>
    <recommendedName>
        <fullName evidence="3">VWFA domain-containing protein</fullName>
    </recommendedName>
</protein>
<evidence type="ECO:0000256" key="1">
    <source>
        <dbReference type="SAM" id="MobiDB-lite"/>
    </source>
</evidence>
<dbReference type="InterPro" id="IPR036465">
    <property type="entry name" value="vWFA_dom_sf"/>
</dbReference>
<dbReference type="PANTHER" id="PTHR47763">
    <property type="entry name" value="ALPHA-PROTEIN KINASE VWKA"/>
    <property type="match status" value="1"/>
</dbReference>
<accession>D6PJ48</accession>